<dbReference type="Pfam" id="PF02582">
    <property type="entry name" value="DUF155"/>
    <property type="match status" value="1"/>
</dbReference>
<dbReference type="InterPro" id="IPR003734">
    <property type="entry name" value="DUF155"/>
</dbReference>
<evidence type="ECO:0000259" key="2">
    <source>
        <dbReference type="Pfam" id="PF02582"/>
    </source>
</evidence>
<dbReference type="GO" id="GO:0070131">
    <property type="term" value="P:positive regulation of mitochondrial translation"/>
    <property type="evidence" value="ECO:0007669"/>
    <property type="project" value="TreeGrafter"/>
</dbReference>
<dbReference type="AlphaFoldDB" id="A0A9P8PCG7"/>
<reference evidence="3" key="2">
    <citation type="submission" date="2021-01" db="EMBL/GenBank/DDBJ databases">
        <authorList>
            <person name="Schikora-Tamarit M.A."/>
        </authorList>
    </citation>
    <scope>NUCLEOTIDE SEQUENCE</scope>
    <source>
        <strain evidence="3">CBS6075</strain>
    </source>
</reference>
<comment type="caution">
    <text evidence="3">The sequence shown here is derived from an EMBL/GenBank/DDBJ whole genome shotgun (WGS) entry which is preliminary data.</text>
</comment>
<evidence type="ECO:0000256" key="1">
    <source>
        <dbReference type="ARBA" id="ARBA00008306"/>
    </source>
</evidence>
<dbReference type="GO" id="GO:0005739">
    <property type="term" value="C:mitochondrion"/>
    <property type="evidence" value="ECO:0007669"/>
    <property type="project" value="UniProtKB-ARBA"/>
</dbReference>
<proteinExistence type="inferred from homology"/>
<dbReference type="PANTHER" id="PTHR16255">
    <property type="entry name" value="REQUIRED FOR MEIOTIC NUCLEAR DIVISION PROTEIN 1 HOMOLOG"/>
    <property type="match status" value="1"/>
</dbReference>
<organism evidence="3 4">
    <name type="scientific">Ogataea philodendri</name>
    <dbReference type="NCBI Taxonomy" id="1378263"/>
    <lineage>
        <taxon>Eukaryota</taxon>
        <taxon>Fungi</taxon>
        <taxon>Dikarya</taxon>
        <taxon>Ascomycota</taxon>
        <taxon>Saccharomycotina</taxon>
        <taxon>Pichiomycetes</taxon>
        <taxon>Pichiales</taxon>
        <taxon>Pichiaceae</taxon>
        <taxon>Ogataea</taxon>
    </lineage>
</organism>
<name>A0A9P8PCG7_9ASCO</name>
<reference evidence="3" key="1">
    <citation type="journal article" date="2021" name="Open Biol.">
        <title>Shared evolutionary footprints suggest mitochondrial oxidative damage underlies multiple complex I losses in fungi.</title>
        <authorList>
            <person name="Schikora-Tamarit M.A."/>
            <person name="Marcet-Houben M."/>
            <person name="Nosek J."/>
            <person name="Gabaldon T."/>
        </authorList>
    </citation>
    <scope>NUCLEOTIDE SEQUENCE</scope>
    <source>
        <strain evidence="3">CBS6075</strain>
    </source>
</reference>
<evidence type="ECO:0000313" key="4">
    <source>
        <dbReference type="Proteomes" id="UP000769157"/>
    </source>
</evidence>
<keyword evidence="4" id="KW-1185">Reference proteome</keyword>
<dbReference type="EMBL" id="JAEUBE010000158">
    <property type="protein sequence ID" value="KAH3668742.1"/>
    <property type="molecule type" value="Genomic_DNA"/>
</dbReference>
<dbReference type="Proteomes" id="UP000769157">
    <property type="component" value="Unassembled WGS sequence"/>
</dbReference>
<dbReference type="RefSeq" id="XP_046063156.1">
    <property type="nucleotide sequence ID" value="XM_046203372.1"/>
</dbReference>
<sequence length="356" mass="40522">MLAARQRVRIPAAVVLRAASTTVPGTAANRKINRRVPNESLLGQSYSVPQERSTTSYRGLPLQPCVAVTSCESYDLEKVRTILSHLELDTEEIVRNEAVHFRYQADASSVSDVFVLQTGTIVSWGLSEQNVVDNVLPLFNEAMTTPYEVQTEDMDYIEFEQGGAKKAQSSTLEQEIICIAGDPRQKMLDKLAFSYGISRSTRLAVLESSLEKHIQLTRNTTENLSKGKQLGIGAREVLRSSGRLLLLRGKLNLYSELVETPDLYWTEPNLEKIYNDVSRALDLSTRISILNRKLDYCSDEARALLDILTTRKGTRLEWIVIYLIMIEVMFEIHHFYERYYDNRKQETTVYIEKANI</sequence>
<protein>
    <recommendedName>
        <fullName evidence="2">DUF155 domain-containing protein</fullName>
    </recommendedName>
</protein>
<comment type="similarity">
    <text evidence="1">Belongs to the RMD1/sif2 family.</text>
</comment>
<evidence type="ECO:0000313" key="3">
    <source>
        <dbReference type="EMBL" id="KAH3668742.1"/>
    </source>
</evidence>
<dbReference type="InterPro" id="IPR051624">
    <property type="entry name" value="RMD1/Sad1-interacting"/>
</dbReference>
<dbReference type="PANTHER" id="PTHR16255:SF1">
    <property type="entry name" value="REQUIRED FOR MEIOTIC NUCLEAR DIVISION PROTEIN 1 HOMOLOG"/>
    <property type="match status" value="1"/>
</dbReference>
<gene>
    <name evidence="3" type="ORF">OGAPHI_002497</name>
</gene>
<dbReference type="GeneID" id="70234464"/>
<feature type="domain" description="DUF155" evidence="2">
    <location>
        <begin position="113"/>
        <end position="291"/>
    </location>
</feature>
<accession>A0A9P8PCG7</accession>
<dbReference type="OrthoDB" id="242766at2759"/>